<evidence type="ECO:0000313" key="1">
    <source>
        <dbReference type="EMBL" id="GLK86408.1"/>
    </source>
</evidence>
<dbReference type="Proteomes" id="UP001143330">
    <property type="component" value="Unassembled WGS sequence"/>
</dbReference>
<reference evidence="1" key="2">
    <citation type="submission" date="2023-01" db="EMBL/GenBank/DDBJ databases">
        <authorList>
            <person name="Sun Q."/>
            <person name="Evtushenko L."/>
        </authorList>
    </citation>
    <scope>NUCLEOTIDE SEQUENCE</scope>
    <source>
        <strain evidence="1">VKM B-2789</strain>
    </source>
</reference>
<protein>
    <submittedName>
        <fullName evidence="1">Uncharacterized protein</fullName>
    </submittedName>
</protein>
<name>A0A9W6K3Q2_9HYPH</name>
<dbReference type="AlphaFoldDB" id="A0A9W6K3Q2"/>
<gene>
    <name evidence="1" type="ORF">GCM10017653_44780</name>
</gene>
<keyword evidence="2" id="KW-1185">Reference proteome</keyword>
<sequence length="86" mass="9019">MPAALLRRMAEACVMTKAFVIGSVAALMALTAVFVGGASATGYFKPAPVVSTVNLPLDPVAGDCVVQTRWVSDAGQMRQIERAVCY</sequence>
<comment type="caution">
    <text evidence="1">The sequence shown here is derived from an EMBL/GenBank/DDBJ whole genome shotgun (WGS) entry which is preliminary data.</text>
</comment>
<reference evidence="1" key="1">
    <citation type="journal article" date="2014" name="Int. J. Syst. Evol. Microbiol.">
        <title>Complete genome sequence of Corynebacterium casei LMG S-19264T (=DSM 44701T), isolated from a smear-ripened cheese.</title>
        <authorList>
            <consortium name="US DOE Joint Genome Institute (JGI-PGF)"/>
            <person name="Walter F."/>
            <person name="Albersmeier A."/>
            <person name="Kalinowski J."/>
            <person name="Ruckert C."/>
        </authorList>
    </citation>
    <scope>NUCLEOTIDE SEQUENCE</scope>
    <source>
        <strain evidence="1">VKM B-2789</strain>
    </source>
</reference>
<proteinExistence type="predicted"/>
<dbReference type="EMBL" id="BSFM01000021">
    <property type="protein sequence ID" value="GLK86408.1"/>
    <property type="molecule type" value="Genomic_DNA"/>
</dbReference>
<organism evidence="1 2">
    <name type="scientific">Ancylobacter defluvii</name>
    <dbReference type="NCBI Taxonomy" id="1282440"/>
    <lineage>
        <taxon>Bacteria</taxon>
        <taxon>Pseudomonadati</taxon>
        <taxon>Pseudomonadota</taxon>
        <taxon>Alphaproteobacteria</taxon>
        <taxon>Hyphomicrobiales</taxon>
        <taxon>Xanthobacteraceae</taxon>
        <taxon>Ancylobacter</taxon>
    </lineage>
</organism>
<evidence type="ECO:0000313" key="2">
    <source>
        <dbReference type="Proteomes" id="UP001143330"/>
    </source>
</evidence>
<accession>A0A9W6K3Q2</accession>